<protein>
    <submittedName>
        <fullName evidence="2">Type III secretion system (T3SS) SseB-like protein</fullName>
    </submittedName>
</protein>
<keyword evidence="3" id="KW-1185">Reference proteome</keyword>
<dbReference type="EMBL" id="PQNY01000027">
    <property type="protein sequence ID" value="POS00721.1"/>
    <property type="molecule type" value="Genomic_DNA"/>
</dbReference>
<feature type="domain" description="SseB protein N-terminal" evidence="1">
    <location>
        <begin position="2"/>
        <end position="61"/>
    </location>
</feature>
<dbReference type="OrthoDB" id="1365698at2"/>
<reference evidence="2 3" key="1">
    <citation type="submission" date="2018-01" db="EMBL/GenBank/DDBJ databases">
        <title>Genomic Encyclopedia of Type Strains, Phase I: the one thousand microbial genomes (KMG-I) project.</title>
        <authorList>
            <person name="Goeker M."/>
        </authorList>
    </citation>
    <scope>NUCLEOTIDE SEQUENCE [LARGE SCALE GENOMIC DNA]</scope>
    <source>
        <strain evidence="2 3">DSM 17960</strain>
    </source>
</reference>
<accession>A0A2S4N4V9</accession>
<proteinExistence type="predicted"/>
<sequence length="178" mass="20406">MDGLKVLGAFTDENALLSWAKKPTQYTALSSKDVLKLCEENLIERIVINSDLPTMFVLERNRENIKTDTIKEETTVQIGTPNRPLDNKVISKLIDQFKRIDTIQEVYQYGQTRNDEFSLVLGFKLSTNSDNAKTATINAVQTALQGESIDQLLDLFFIEDESWYRTITNVENSFVYRK</sequence>
<dbReference type="Proteomes" id="UP000237056">
    <property type="component" value="Unassembled WGS sequence"/>
</dbReference>
<evidence type="ECO:0000259" key="1">
    <source>
        <dbReference type="Pfam" id="PF07179"/>
    </source>
</evidence>
<evidence type="ECO:0000313" key="3">
    <source>
        <dbReference type="Proteomes" id="UP000237056"/>
    </source>
</evidence>
<gene>
    <name evidence="2" type="ORF">Q361_1278</name>
</gene>
<dbReference type="InterPro" id="IPR009839">
    <property type="entry name" value="SseB_N"/>
</dbReference>
<evidence type="ECO:0000313" key="2">
    <source>
        <dbReference type="EMBL" id="POS00721.1"/>
    </source>
</evidence>
<comment type="caution">
    <text evidence="2">The sequence shown here is derived from an EMBL/GenBank/DDBJ whole genome shotgun (WGS) entry which is preliminary data.</text>
</comment>
<name>A0A2S4N4V9_9FLAO</name>
<organism evidence="2 3">
    <name type="scientific">Flavobacterium croceum DSM 17960</name>
    <dbReference type="NCBI Taxonomy" id="1121886"/>
    <lineage>
        <taxon>Bacteria</taxon>
        <taxon>Pseudomonadati</taxon>
        <taxon>Bacteroidota</taxon>
        <taxon>Flavobacteriia</taxon>
        <taxon>Flavobacteriales</taxon>
        <taxon>Flavobacteriaceae</taxon>
        <taxon>Flavobacterium</taxon>
    </lineage>
</organism>
<dbReference type="Pfam" id="PF07179">
    <property type="entry name" value="SseB"/>
    <property type="match status" value="1"/>
</dbReference>
<dbReference type="AlphaFoldDB" id="A0A2S4N4V9"/>